<organism evidence="3 4">
    <name type="scientific">Nonlabens dokdonensis</name>
    <dbReference type="NCBI Taxonomy" id="328515"/>
    <lineage>
        <taxon>Bacteria</taxon>
        <taxon>Pseudomonadati</taxon>
        <taxon>Bacteroidota</taxon>
        <taxon>Flavobacteriia</taxon>
        <taxon>Flavobacteriales</taxon>
        <taxon>Flavobacteriaceae</taxon>
        <taxon>Nonlabens</taxon>
    </lineage>
</organism>
<dbReference type="Gene3D" id="3.30.930.10">
    <property type="entry name" value="Bira Bifunctional Protein, Domain 2"/>
    <property type="match status" value="1"/>
</dbReference>
<dbReference type="PANTHER" id="PTHR12835:SF5">
    <property type="entry name" value="BIOTIN--PROTEIN LIGASE"/>
    <property type="match status" value="1"/>
</dbReference>
<dbReference type="PROSITE" id="PS51733">
    <property type="entry name" value="BPL_LPL_CATALYTIC"/>
    <property type="match status" value="1"/>
</dbReference>
<gene>
    <name evidence="3" type="ORF">LX97_00383</name>
</gene>
<dbReference type="NCBIfam" id="TIGR00121">
    <property type="entry name" value="birA_ligase"/>
    <property type="match status" value="1"/>
</dbReference>
<dbReference type="SUPFAM" id="SSF55681">
    <property type="entry name" value="Class II aaRS and biotin synthetases"/>
    <property type="match status" value="1"/>
</dbReference>
<evidence type="ECO:0000259" key="2">
    <source>
        <dbReference type="PROSITE" id="PS51733"/>
    </source>
</evidence>
<dbReference type="InterPro" id="IPR045864">
    <property type="entry name" value="aa-tRNA-synth_II/BPL/LPL"/>
</dbReference>
<feature type="domain" description="BPL/LPL catalytic" evidence="2">
    <location>
        <begin position="1"/>
        <end position="176"/>
    </location>
</feature>
<evidence type="ECO:0000313" key="3">
    <source>
        <dbReference type="EMBL" id="PZX43383.1"/>
    </source>
</evidence>
<sequence>MNIVKLHATTSTNDELKSRFRESELPHLTTIYTMEQTRGKGQQGATWVSEKGKNLTFSVLIKENLQKLSPFKLNQVISVTIVEWLKDELQIQSKIKWPNDILSVRHKLCGILIENVFAKDKMAYSIIGIGLNVNQEEFVDLPKAISLKQITNREFDLEELLISFLEHLKKNLRNPLQIAQNYNKYLFNYQQFTSFNSSSGTIEGIVKGTDLDGKLILEVQGEQKAFDLKELQWVY</sequence>
<dbReference type="InterPro" id="IPR004143">
    <property type="entry name" value="BPL_LPL_catalytic"/>
</dbReference>
<dbReference type="RefSeq" id="WP_041566872.1">
    <property type="nucleotide sequence ID" value="NZ_QKZR01000001.1"/>
</dbReference>
<evidence type="ECO:0000256" key="1">
    <source>
        <dbReference type="ARBA" id="ARBA00022598"/>
    </source>
</evidence>
<keyword evidence="1 3" id="KW-0436">Ligase</keyword>
<dbReference type="PANTHER" id="PTHR12835">
    <property type="entry name" value="BIOTIN PROTEIN LIGASE"/>
    <property type="match status" value="1"/>
</dbReference>
<evidence type="ECO:0000313" key="4">
    <source>
        <dbReference type="Proteomes" id="UP000248584"/>
    </source>
</evidence>
<name>A0ABX5PZZ5_9FLAO</name>
<dbReference type="GO" id="GO:0016874">
    <property type="term" value="F:ligase activity"/>
    <property type="evidence" value="ECO:0007669"/>
    <property type="project" value="UniProtKB-KW"/>
</dbReference>
<reference evidence="3 4" key="1">
    <citation type="submission" date="2018-06" db="EMBL/GenBank/DDBJ databases">
        <title>Genomic Encyclopedia of Archaeal and Bacterial Type Strains, Phase II (KMG-II): from individual species to whole genera.</title>
        <authorList>
            <person name="Goeker M."/>
        </authorList>
    </citation>
    <scope>NUCLEOTIDE SEQUENCE [LARGE SCALE GENOMIC DNA]</scope>
    <source>
        <strain evidence="3 4">DSM 17205</strain>
    </source>
</reference>
<keyword evidence="4" id="KW-1185">Reference proteome</keyword>
<comment type="caution">
    <text evidence="3">The sequence shown here is derived from an EMBL/GenBank/DDBJ whole genome shotgun (WGS) entry which is preliminary data.</text>
</comment>
<dbReference type="Pfam" id="PF03099">
    <property type="entry name" value="BPL_LplA_LipB"/>
    <property type="match status" value="1"/>
</dbReference>
<proteinExistence type="predicted"/>
<dbReference type="Proteomes" id="UP000248584">
    <property type="component" value="Unassembled WGS sequence"/>
</dbReference>
<dbReference type="CDD" id="cd16442">
    <property type="entry name" value="BPL"/>
    <property type="match status" value="1"/>
</dbReference>
<dbReference type="InterPro" id="IPR004408">
    <property type="entry name" value="Biotin_CoA_COase_ligase"/>
</dbReference>
<dbReference type="EMBL" id="QKZR01000001">
    <property type="protein sequence ID" value="PZX43383.1"/>
    <property type="molecule type" value="Genomic_DNA"/>
</dbReference>
<protein>
    <submittedName>
        <fullName evidence="3">BirA family biotin operon repressor/biotin-[acetyl-CoA-carboxylase] ligase</fullName>
    </submittedName>
</protein>
<accession>A0ABX5PZZ5</accession>